<sequence>MTAKQKECQLWNKVIAKGEAIWYSHITMPVLFGCCNLCSQMVYRFSASLYSSSASLSSSNRASPFPILPGLHNGRRSSLCCICLFQFIGPL</sequence>
<dbReference type="EMBL" id="MU006051">
    <property type="protein sequence ID" value="KAF2857309.1"/>
    <property type="molecule type" value="Genomic_DNA"/>
</dbReference>
<accession>A0A6A7BRJ2</accession>
<evidence type="ECO:0000313" key="2">
    <source>
        <dbReference type="Proteomes" id="UP000799421"/>
    </source>
</evidence>
<name>A0A6A7BRJ2_9PEZI</name>
<gene>
    <name evidence="1" type="ORF">K470DRAFT_178200</name>
</gene>
<reference evidence="1" key="1">
    <citation type="journal article" date="2020" name="Stud. Mycol.">
        <title>101 Dothideomycetes genomes: a test case for predicting lifestyles and emergence of pathogens.</title>
        <authorList>
            <person name="Haridas S."/>
            <person name="Albert R."/>
            <person name="Binder M."/>
            <person name="Bloem J."/>
            <person name="Labutti K."/>
            <person name="Salamov A."/>
            <person name="Andreopoulos B."/>
            <person name="Baker S."/>
            <person name="Barry K."/>
            <person name="Bills G."/>
            <person name="Bluhm B."/>
            <person name="Cannon C."/>
            <person name="Castanera R."/>
            <person name="Culley D."/>
            <person name="Daum C."/>
            <person name="Ezra D."/>
            <person name="Gonzalez J."/>
            <person name="Henrissat B."/>
            <person name="Kuo A."/>
            <person name="Liang C."/>
            <person name="Lipzen A."/>
            <person name="Lutzoni F."/>
            <person name="Magnuson J."/>
            <person name="Mondo S."/>
            <person name="Nolan M."/>
            <person name="Ohm R."/>
            <person name="Pangilinan J."/>
            <person name="Park H.-J."/>
            <person name="Ramirez L."/>
            <person name="Alfaro M."/>
            <person name="Sun H."/>
            <person name="Tritt A."/>
            <person name="Yoshinaga Y."/>
            <person name="Zwiers L.-H."/>
            <person name="Turgeon B."/>
            <person name="Goodwin S."/>
            <person name="Spatafora J."/>
            <person name="Crous P."/>
            <person name="Grigoriev I."/>
        </authorList>
    </citation>
    <scope>NUCLEOTIDE SEQUENCE</scope>
    <source>
        <strain evidence="1">CBS 480.64</strain>
    </source>
</reference>
<dbReference type="PROSITE" id="PS51257">
    <property type="entry name" value="PROKAR_LIPOPROTEIN"/>
    <property type="match status" value="1"/>
</dbReference>
<dbReference type="AlphaFoldDB" id="A0A6A7BRJ2"/>
<protein>
    <submittedName>
        <fullName evidence="1">Uncharacterized protein</fullName>
    </submittedName>
</protein>
<proteinExistence type="predicted"/>
<dbReference type="Proteomes" id="UP000799421">
    <property type="component" value="Unassembled WGS sequence"/>
</dbReference>
<organism evidence="1 2">
    <name type="scientific">Piedraia hortae CBS 480.64</name>
    <dbReference type="NCBI Taxonomy" id="1314780"/>
    <lineage>
        <taxon>Eukaryota</taxon>
        <taxon>Fungi</taxon>
        <taxon>Dikarya</taxon>
        <taxon>Ascomycota</taxon>
        <taxon>Pezizomycotina</taxon>
        <taxon>Dothideomycetes</taxon>
        <taxon>Dothideomycetidae</taxon>
        <taxon>Capnodiales</taxon>
        <taxon>Piedraiaceae</taxon>
        <taxon>Piedraia</taxon>
    </lineage>
</organism>
<evidence type="ECO:0000313" key="1">
    <source>
        <dbReference type="EMBL" id="KAF2857309.1"/>
    </source>
</evidence>
<keyword evidence="2" id="KW-1185">Reference proteome</keyword>